<dbReference type="InterPro" id="IPR007357">
    <property type="entry name" value="PhrB-like"/>
</dbReference>
<gene>
    <name evidence="1" type="ORF">FB472_2341</name>
</gene>
<dbReference type="Proteomes" id="UP000316560">
    <property type="component" value="Unassembled WGS sequence"/>
</dbReference>
<dbReference type="Gene3D" id="1.25.40.80">
    <property type="match status" value="1"/>
</dbReference>
<dbReference type="Gene3D" id="1.10.579.10">
    <property type="entry name" value="DNA Cyclobutane Dipyrimidine Photolyase, subunit A, domain 3"/>
    <property type="match status" value="1"/>
</dbReference>
<dbReference type="InterPro" id="IPR052551">
    <property type="entry name" value="UV-DNA_repair_photolyase"/>
</dbReference>
<comment type="caution">
    <text evidence="1">The sequence shown here is derived from an EMBL/GenBank/DDBJ whole genome shotgun (WGS) entry which is preliminary data.</text>
</comment>
<evidence type="ECO:0000313" key="2">
    <source>
        <dbReference type="Proteomes" id="UP000316560"/>
    </source>
</evidence>
<dbReference type="InterPro" id="IPR036134">
    <property type="entry name" value="Crypto/Photolyase_FAD-like_sf"/>
</dbReference>
<organism evidence="1 2">
    <name type="scientific">Rhodoglobus vestalii</name>
    <dbReference type="NCBI Taxonomy" id="193384"/>
    <lineage>
        <taxon>Bacteria</taxon>
        <taxon>Bacillati</taxon>
        <taxon>Actinomycetota</taxon>
        <taxon>Actinomycetes</taxon>
        <taxon>Micrococcales</taxon>
        <taxon>Microbacteriaceae</taxon>
        <taxon>Rhodoglobus</taxon>
    </lineage>
</organism>
<accession>A0A8H2PZH3</accession>
<dbReference type="RefSeq" id="WP_246078192.1">
    <property type="nucleotide sequence ID" value="NZ_VFRA01000001.1"/>
</dbReference>
<name>A0A8H2PZH3_9MICO</name>
<dbReference type="EMBL" id="VFRA01000001">
    <property type="protein sequence ID" value="TQO20693.1"/>
    <property type="molecule type" value="Genomic_DNA"/>
</dbReference>
<dbReference type="InterPro" id="IPR014729">
    <property type="entry name" value="Rossmann-like_a/b/a_fold"/>
</dbReference>
<reference evidence="1 2" key="1">
    <citation type="submission" date="2019-06" db="EMBL/GenBank/DDBJ databases">
        <title>Sequencing the genomes of 1000 actinobacteria strains.</title>
        <authorList>
            <person name="Klenk H.-P."/>
        </authorList>
    </citation>
    <scope>NUCLEOTIDE SEQUENCE [LARGE SCALE GENOMIC DNA]</scope>
    <source>
        <strain evidence="1 2">DSM 21947</strain>
    </source>
</reference>
<keyword evidence="2" id="KW-1185">Reference proteome</keyword>
<dbReference type="Pfam" id="PF04244">
    <property type="entry name" value="DPRP"/>
    <property type="match status" value="1"/>
</dbReference>
<keyword evidence="1" id="KW-0456">Lyase</keyword>
<dbReference type="PANTHER" id="PTHR38657">
    <property type="entry name" value="SLR1343 PROTEIN"/>
    <property type="match status" value="1"/>
</dbReference>
<dbReference type="Gene3D" id="1.10.10.1710">
    <property type="entry name" value="Deoxyribodipyrimidine photolyase-related"/>
    <property type="match status" value="1"/>
</dbReference>
<dbReference type="GO" id="GO:0016829">
    <property type="term" value="F:lyase activity"/>
    <property type="evidence" value="ECO:0007669"/>
    <property type="project" value="UniProtKB-KW"/>
</dbReference>
<dbReference type="SUPFAM" id="SSF48173">
    <property type="entry name" value="Cryptochrome/photolyase FAD-binding domain"/>
    <property type="match status" value="1"/>
</dbReference>
<proteinExistence type="predicted"/>
<sequence length="532" mass="59918">MNSVVFAAGLAFATNVPPEDRQRRSILPHAYINRGRSIRLARLWLMSLPRFLFADQLGPHFDDGGPIILVEAEAGLTRRPYHRAKAHLILSALRHRAAELGDRAEFLSAQHYRDVLTGRKLEVINPTSWGSRWLVEELGAVVLPSRGFVTAEADFQAWAEGRGAKRLLMDHYYRARRTATGTLMHGPEPEGGRFNFDHDNRQPPPKNAASLGLPDVYCPVEDEIDAKVRRDLDAMEADGRAHFLGQDGPRRFAATRAEALAALDDFVETRLCDFGPFEDASLLGDSEMSHSRLSVPMNLGLLHPQEVIDAVVAAFERGDAPLPSVEAVVRQIMGWRDWVWHLYWHLGEDYVRRSNYLDAREPLPREFLELDGSAVRARCLSHVLTEVGRTGWAHHIQRLMVLGNWALQRGYRPDELTDWFTNAFVDGTPWVMPANVVGMSQHADGGLVATKPYVSGGAYISKMSDFCGSCTFNPKKRLGEDACPFTAGYWAFLDRVEPRIRDNHRMAQPLAGLRRLSDREAVVDQERTRTVW</sequence>
<dbReference type="PANTHER" id="PTHR38657:SF1">
    <property type="entry name" value="SLR1343 PROTEIN"/>
    <property type="match status" value="1"/>
</dbReference>
<dbReference type="Gene3D" id="3.40.50.620">
    <property type="entry name" value="HUPs"/>
    <property type="match status" value="1"/>
</dbReference>
<protein>
    <submittedName>
        <fullName evidence="1">Deoxyribodipyrimidine photolyase-related protein</fullName>
    </submittedName>
</protein>
<dbReference type="AlphaFoldDB" id="A0A8H2PZH3"/>
<evidence type="ECO:0000313" key="1">
    <source>
        <dbReference type="EMBL" id="TQO20693.1"/>
    </source>
</evidence>